<dbReference type="Proteomes" id="UP000001555">
    <property type="component" value="Unassembled WGS sequence"/>
</dbReference>
<dbReference type="PaxDb" id="6945-B7QBV1"/>
<accession>B7QBV1</accession>
<reference evidence="3" key="2">
    <citation type="submission" date="2020-05" db="UniProtKB">
        <authorList>
            <consortium name="EnsemblMetazoa"/>
        </authorList>
    </citation>
    <scope>IDENTIFICATION</scope>
    <source>
        <strain evidence="3">wikel</strain>
    </source>
</reference>
<dbReference type="EMBL" id="DS903634">
    <property type="protein sequence ID" value="EEC16323.1"/>
    <property type="molecule type" value="Genomic_DNA"/>
</dbReference>
<dbReference type="EnsemblMetazoa" id="ISCW012771-RA">
    <property type="protein sequence ID" value="ISCW012771-PA"/>
    <property type="gene ID" value="ISCW012771"/>
</dbReference>
<name>B7QBV1_IXOSC</name>
<evidence type="ECO:0000256" key="1">
    <source>
        <dbReference type="SAM" id="MobiDB-lite"/>
    </source>
</evidence>
<reference evidence="2 4" key="1">
    <citation type="submission" date="2008-03" db="EMBL/GenBank/DDBJ databases">
        <title>Annotation of Ixodes scapularis.</title>
        <authorList>
            <consortium name="Ixodes scapularis Genome Project Consortium"/>
            <person name="Caler E."/>
            <person name="Hannick L.I."/>
            <person name="Bidwell S."/>
            <person name="Joardar V."/>
            <person name="Thiagarajan M."/>
            <person name="Amedeo P."/>
            <person name="Galinsky K.J."/>
            <person name="Schobel S."/>
            <person name="Inman J."/>
            <person name="Hostetler J."/>
            <person name="Miller J."/>
            <person name="Hammond M."/>
            <person name="Megy K."/>
            <person name="Lawson D."/>
            <person name="Kodira C."/>
            <person name="Sutton G."/>
            <person name="Meyer J."/>
            <person name="Hill C.A."/>
            <person name="Birren B."/>
            <person name="Nene V."/>
            <person name="Collins F."/>
            <person name="Alarcon-Chaidez F."/>
            <person name="Wikel S."/>
            <person name="Strausberg R."/>
        </authorList>
    </citation>
    <scope>NUCLEOTIDE SEQUENCE [LARGE SCALE GENOMIC DNA]</scope>
    <source>
        <strain evidence="4">Wikel</strain>
        <strain evidence="2">Wikel colony</strain>
    </source>
</reference>
<sequence>MGPGGLSLLSHQEEAERLLQQTPKRGGDSATGVLELPQLDGSPRSSRTQETEELGDNEAHPQLDPSFSATAV</sequence>
<dbReference type="AlphaFoldDB" id="B7QBV1"/>
<proteinExistence type="predicted"/>
<dbReference type="OrthoDB" id="6138650at2759"/>
<organism>
    <name type="scientific">Ixodes scapularis</name>
    <name type="common">Black-legged tick</name>
    <name type="synonym">Deer tick</name>
    <dbReference type="NCBI Taxonomy" id="6945"/>
    <lineage>
        <taxon>Eukaryota</taxon>
        <taxon>Metazoa</taxon>
        <taxon>Ecdysozoa</taxon>
        <taxon>Arthropoda</taxon>
        <taxon>Chelicerata</taxon>
        <taxon>Arachnida</taxon>
        <taxon>Acari</taxon>
        <taxon>Parasitiformes</taxon>
        <taxon>Ixodida</taxon>
        <taxon>Ixodoidea</taxon>
        <taxon>Ixodidae</taxon>
        <taxon>Ixodinae</taxon>
        <taxon>Ixodes</taxon>
    </lineage>
</organism>
<dbReference type="VEuPathDB" id="VectorBase:ISCP_008367"/>
<dbReference type="VEuPathDB" id="VectorBase:ISCW012771"/>
<feature type="region of interest" description="Disordered" evidence="1">
    <location>
        <begin position="1"/>
        <end position="72"/>
    </location>
</feature>
<dbReference type="InParanoid" id="B7QBV1"/>
<evidence type="ECO:0000313" key="3">
    <source>
        <dbReference type="EnsemblMetazoa" id="ISCW012771-PA"/>
    </source>
</evidence>
<dbReference type="EMBL" id="ABJB010633092">
    <property type="status" value="NOT_ANNOTATED_CDS"/>
    <property type="molecule type" value="Genomic_DNA"/>
</dbReference>
<evidence type="ECO:0000313" key="2">
    <source>
        <dbReference type="EMBL" id="EEC16323.1"/>
    </source>
</evidence>
<protein>
    <submittedName>
        <fullName evidence="2 3">Uncharacterized protein</fullName>
    </submittedName>
</protein>
<keyword evidence="4" id="KW-1185">Reference proteome</keyword>
<dbReference type="HOGENOM" id="CLU_2725028_0_0_1"/>
<evidence type="ECO:0000313" key="4">
    <source>
        <dbReference type="Proteomes" id="UP000001555"/>
    </source>
</evidence>
<dbReference type="VEuPathDB" id="VectorBase:ISCI012771"/>
<gene>
    <name evidence="2" type="ORF">IscW_ISCW012771</name>
</gene>